<dbReference type="Pfam" id="PF05013">
    <property type="entry name" value="FGase"/>
    <property type="match status" value="1"/>
</dbReference>
<evidence type="ECO:0000313" key="2">
    <source>
        <dbReference type="EMBL" id="TJZ79417.1"/>
    </source>
</evidence>
<sequence>MATADPLFLPAGTVFAPDDLIFYADRGHRSLDQALADADLLVSCPHSGSAIPEELGEFLAPEFTRRLQFDFTDCSTSPVVRRWAEIDPRIVYVENPHPRMVRDPNRARPEDLYATLREAFARVRAAGPGNKADLSGVDAIRPVTFSFYPLLREPADDAGLHRLADTFAEVASRGLDVYERTRDDLIERMVALTFERAEKSTGPVEFTTLSFHDTMNHTTTRDGAVNVERAEADRLPDVVALSNRGDDRGEPRKAQSGEPRGNNPVSMAPQAVRALAQSHRVGFAVADPGAVMLNQPYLGSHEIITAGARFRELGPKADAAGVALGAVQAEFRREFLLGPDLTAELMRPGVGWPEPDADRVDMLAHACKASWDGYRSRR</sequence>
<protein>
    <recommendedName>
        <fullName evidence="4">N-formylglutamate amidohydrolase</fullName>
    </recommendedName>
</protein>
<reference evidence="2 3" key="1">
    <citation type="submission" date="2019-04" db="EMBL/GenBank/DDBJ databases">
        <title>Rhodococcus oryzae sp. nov., a novel actinomycete isolated from rhizosphere soil of rice (Oryza sativa L.).</title>
        <authorList>
            <person name="Li C."/>
        </authorList>
    </citation>
    <scope>NUCLEOTIDE SEQUENCE [LARGE SCALE GENOMIC DNA]</scope>
    <source>
        <strain evidence="2 3">NEAU-CX67</strain>
    </source>
</reference>
<dbReference type="Proteomes" id="UP000305109">
    <property type="component" value="Unassembled WGS sequence"/>
</dbReference>
<feature type="region of interest" description="Disordered" evidence="1">
    <location>
        <begin position="236"/>
        <end position="266"/>
    </location>
</feature>
<accession>A0ABY2RMF6</accession>
<comment type="caution">
    <text evidence="2">The sequence shown here is derived from an EMBL/GenBank/DDBJ whole genome shotgun (WGS) entry which is preliminary data.</text>
</comment>
<keyword evidence="3" id="KW-1185">Reference proteome</keyword>
<evidence type="ECO:0000256" key="1">
    <source>
        <dbReference type="SAM" id="MobiDB-lite"/>
    </source>
</evidence>
<evidence type="ECO:0008006" key="4">
    <source>
        <dbReference type="Google" id="ProtNLM"/>
    </source>
</evidence>
<name>A0ABY2RMF6_9NOCA</name>
<dbReference type="EMBL" id="SUMD01000003">
    <property type="protein sequence ID" value="TJZ79417.1"/>
    <property type="molecule type" value="Genomic_DNA"/>
</dbReference>
<gene>
    <name evidence="2" type="ORF">FCG67_07220</name>
</gene>
<dbReference type="Gene3D" id="3.40.630.40">
    <property type="entry name" value="Zn-dependent exopeptidases"/>
    <property type="match status" value="1"/>
</dbReference>
<proteinExistence type="predicted"/>
<organism evidence="2 3">
    <name type="scientific">Rhodococcus oryzae</name>
    <dbReference type="NCBI Taxonomy" id="2571143"/>
    <lineage>
        <taxon>Bacteria</taxon>
        <taxon>Bacillati</taxon>
        <taxon>Actinomycetota</taxon>
        <taxon>Actinomycetes</taxon>
        <taxon>Mycobacteriales</taxon>
        <taxon>Nocardiaceae</taxon>
        <taxon>Rhodococcus</taxon>
    </lineage>
</organism>
<dbReference type="RefSeq" id="WP_136908504.1">
    <property type="nucleotide sequence ID" value="NZ_SUMD01000003.1"/>
</dbReference>
<dbReference type="SUPFAM" id="SSF53187">
    <property type="entry name" value="Zn-dependent exopeptidases"/>
    <property type="match status" value="1"/>
</dbReference>
<dbReference type="InterPro" id="IPR007709">
    <property type="entry name" value="N-FG_amidohydro"/>
</dbReference>
<evidence type="ECO:0000313" key="3">
    <source>
        <dbReference type="Proteomes" id="UP000305109"/>
    </source>
</evidence>
<feature type="compositionally biased region" description="Basic and acidic residues" evidence="1">
    <location>
        <begin position="244"/>
        <end position="255"/>
    </location>
</feature>